<dbReference type="AlphaFoldDB" id="A0A9N7MYN6"/>
<dbReference type="Proteomes" id="UP001153555">
    <property type="component" value="Unassembled WGS sequence"/>
</dbReference>
<protein>
    <submittedName>
        <fullName evidence="1">Uncharacterized protein</fullName>
    </submittedName>
</protein>
<gene>
    <name evidence="1" type="ORF">SHERM_20202</name>
</gene>
<reference evidence="1" key="1">
    <citation type="submission" date="2019-12" db="EMBL/GenBank/DDBJ databases">
        <authorList>
            <person name="Scholes J."/>
        </authorList>
    </citation>
    <scope>NUCLEOTIDE SEQUENCE</scope>
</reference>
<dbReference type="EMBL" id="CACSLK010024474">
    <property type="protein sequence ID" value="CAA0822976.1"/>
    <property type="molecule type" value="Genomic_DNA"/>
</dbReference>
<name>A0A9N7MYN6_STRHE</name>
<evidence type="ECO:0000313" key="2">
    <source>
        <dbReference type="Proteomes" id="UP001153555"/>
    </source>
</evidence>
<comment type="caution">
    <text evidence="1">The sequence shown here is derived from an EMBL/GenBank/DDBJ whole genome shotgun (WGS) entry which is preliminary data.</text>
</comment>
<organism evidence="1 2">
    <name type="scientific">Striga hermonthica</name>
    <name type="common">Purple witchweed</name>
    <name type="synonym">Buchnera hermonthica</name>
    <dbReference type="NCBI Taxonomy" id="68872"/>
    <lineage>
        <taxon>Eukaryota</taxon>
        <taxon>Viridiplantae</taxon>
        <taxon>Streptophyta</taxon>
        <taxon>Embryophyta</taxon>
        <taxon>Tracheophyta</taxon>
        <taxon>Spermatophyta</taxon>
        <taxon>Magnoliopsida</taxon>
        <taxon>eudicotyledons</taxon>
        <taxon>Gunneridae</taxon>
        <taxon>Pentapetalae</taxon>
        <taxon>asterids</taxon>
        <taxon>lamiids</taxon>
        <taxon>Lamiales</taxon>
        <taxon>Orobanchaceae</taxon>
        <taxon>Buchnereae</taxon>
        <taxon>Striga</taxon>
    </lineage>
</organism>
<dbReference type="OrthoDB" id="1862401at2759"/>
<evidence type="ECO:0000313" key="1">
    <source>
        <dbReference type="EMBL" id="CAA0822976.1"/>
    </source>
</evidence>
<keyword evidence="2" id="KW-1185">Reference proteome</keyword>
<proteinExistence type="predicted"/>
<sequence>MANHKVPVHLNDAIIQSRPSTSASLYGSVKQLDPVGDNWSITNNSKMQEHTFHITEERLKKLVSEEKKSKYGQNDQSYLATLVWDGDYLELAKYISEEFVDETNAVEGRMEEGSGMLDFVVYRLNVTFVEWENMNVWGLEVNGRGPVFADLSIDGAGDEGAVVVAARNGGGRSMNVILAEDRLGQLKNELVEYGIL</sequence>
<accession>A0A9N7MYN6</accession>